<proteinExistence type="predicted"/>
<dbReference type="AlphaFoldDB" id="A0A6C0B4V5"/>
<protein>
    <submittedName>
        <fullName evidence="2">Uncharacterized protein</fullName>
    </submittedName>
</protein>
<dbReference type="EMBL" id="MN739079">
    <property type="protein sequence ID" value="QHS87255.1"/>
    <property type="molecule type" value="Genomic_DNA"/>
</dbReference>
<reference evidence="2" key="1">
    <citation type="journal article" date="2020" name="Nature">
        <title>Giant virus diversity and host interactions through global metagenomics.</title>
        <authorList>
            <person name="Schulz F."/>
            <person name="Roux S."/>
            <person name="Paez-Espino D."/>
            <person name="Jungbluth S."/>
            <person name="Walsh D.A."/>
            <person name="Denef V.J."/>
            <person name="McMahon K.D."/>
            <person name="Konstantinidis K.T."/>
            <person name="Eloe-Fadrosh E.A."/>
            <person name="Kyrpides N.C."/>
            <person name="Woyke T."/>
        </authorList>
    </citation>
    <scope>NUCLEOTIDE SEQUENCE</scope>
    <source>
        <strain evidence="2">GVMAG-M-3300009684-20</strain>
    </source>
</reference>
<name>A0A6C0B4V5_9ZZZZ</name>
<feature type="region of interest" description="Disordered" evidence="1">
    <location>
        <begin position="1"/>
        <end position="86"/>
    </location>
</feature>
<organism evidence="2">
    <name type="scientific">viral metagenome</name>
    <dbReference type="NCBI Taxonomy" id="1070528"/>
    <lineage>
        <taxon>unclassified sequences</taxon>
        <taxon>metagenomes</taxon>
        <taxon>organismal metagenomes</taxon>
    </lineage>
</organism>
<feature type="compositionally biased region" description="Basic residues" evidence="1">
    <location>
        <begin position="1"/>
        <end position="20"/>
    </location>
</feature>
<accession>A0A6C0B4V5</accession>
<feature type="compositionally biased region" description="Basic residues" evidence="1">
    <location>
        <begin position="68"/>
        <end position="85"/>
    </location>
</feature>
<evidence type="ECO:0000313" key="2">
    <source>
        <dbReference type="EMBL" id="QHS87255.1"/>
    </source>
</evidence>
<evidence type="ECO:0000256" key="1">
    <source>
        <dbReference type="SAM" id="MobiDB-lite"/>
    </source>
</evidence>
<sequence>MARSRKHTKKAGRRRSRSVKRGGGYGFGGSILSDAGTPNAGSALWNNQAGSDCGANLAGRGGNNMTGGRRRRGKGKKTAGRRRYRGGNLALQQPRAGYTFNGSGVAGTADTVAVGSPVTVV</sequence>